<evidence type="ECO:0000313" key="3">
    <source>
        <dbReference type="Proteomes" id="UP000828390"/>
    </source>
</evidence>
<proteinExistence type="predicted"/>
<dbReference type="GO" id="GO:0031398">
    <property type="term" value="P:positive regulation of protein ubiquitination"/>
    <property type="evidence" value="ECO:0007669"/>
    <property type="project" value="TreeGrafter"/>
</dbReference>
<sequence>MCVLQSEFSSFKPGVVVANEHRKYCPECPFALGYECGNIPISSGTRVSQTTSVNALNRTNRVRTIAAGNFAYSSLSSDRIQTASTLNRADTAVVVPELQSVAILSSIDSNQGAASSITEPKYRDWADEHTRLLSYRGWPAHVRQTPKDLAAAGLMYMGQADRCKCYWCGGELHGWEPNDIPLVEHAKWFPQCGFVRQQKGVEYVMNINHGEGFTNNKQTAQEQTRPASVPTSQPGLLVNRSDGSVVVTAHGQLVAQPSDATDDATSLPSAGDQGLDHEPHSDHLFNQNLQDQRFMRNYSSLPSTRIL</sequence>
<dbReference type="GO" id="GO:0051726">
    <property type="term" value="P:regulation of cell cycle"/>
    <property type="evidence" value="ECO:0007669"/>
    <property type="project" value="TreeGrafter"/>
</dbReference>
<feature type="region of interest" description="Disordered" evidence="1">
    <location>
        <begin position="254"/>
        <end position="283"/>
    </location>
</feature>
<accession>A0A9D4D7H4</accession>
<dbReference type="PANTHER" id="PTHR10044:SF139">
    <property type="entry name" value="DEATH-ASSOCIATED INHIBITOR OF APOPTOSIS 2"/>
    <property type="match status" value="1"/>
</dbReference>
<dbReference type="SUPFAM" id="SSF57924">
    <property type="entry name" value="Inhibitor of apoptosis (IAP) repeat"/>
    <property type="match status" value="1"/>
</dbReference>
<protein>
    <submittedName>
        <fullName evidence="2">Uncharacterized protein</fullName>
    </submittedName>
</protein>
<dbReference type="CDD" id="cd00022">
    <property type="entry name" value="BIR"/>
    <property type="match status" value="1"/>
</dbReference>
<evidence type="ECO:0000256" key="1">
    <source>
        <dbReference type="SAM" id="MobiDB-lite"/>
    </source>
</evidence>
<dbReference type="GO" id="GO:0005737">
    <property type="term" value="C:cytoplasm"/>
    <property type="evidence" value="ECO:0007669"/>
    <property type="project" value="TreeGrafter"/>
</dbReference>
<dbReference type="EMBL" id="JAIWYP010000011">
    <property type="protein sequence ID" value="KAH3739580.1"/>
    <property type="molecule type" value="Genomic_DNA"/>
</dbReference>
<reference evidence="2" key="1">
    <citation type="journal article" date="2019" name="bioRxiv">
        <title>The Genome of the Zebra Mussel, Dreissena polymorpha: A Resource for Invasive Species Research.</title>
        <authorList>
            <person name="McCartney M.A."/>
            <person name="Auch B."/>
            <person name="Kono T."/>
            <person name="Mallez S."/>
            <person name="Zhang Y."/>
            <person name="Obille A."/>
            <person name="Becker A."/>
            <person name="Abrahante J.E."/>
            <person name="Garbe J."/>
            <person name="Badalamenti J.P."/>
            <person name="Herman A."/>
            <person name="Mangelson H."/>
            <person name="Liachko I."/>
            <person name="Sullivan S."/>
            <person name="Sone E.D."/>
            <person name="Koren S."/>
            <person name="Silverstein K.A.T."/>
            <person name="Beckman K.B."/>
            <person name="Gohl D.M."/>
        </authorList>
    </citation>
    <scope>NUCLEOTIDE SEQUENCE</scope>
    <source>
        <strain evidence="2">Duluth1</strain>
        <tissue evidence="2">Whole animal</tissue>
    </source>
</reference>
<dbReference type="PANTHER" id="PTHR10044">
    <property type="entry name" value="INHIBITOR OF APOPTOSIS"/>
    <property type="match status" value="1"/>
</dbReference>
<dbReference type="Gene3D" id="1.10.1170.10">
    <property type="entry name" value="Inhibitor Of Apoptosis Protein (2mihbC-IAP-1), Chain A"/>
    <property type="match status" value="1"/>
</dbReference>
<dbReference type="GO" id="GO:0061630">
    <property type="term" value="F:ubiquitin protein ligase activity"/>
    <property type="evidence" value="ECO:0007669"/>
    <property type="project" value="TreeGrafter"/>
</dbReference>
<name>A0A9D4D7H4_DREPO</name>
<keyword evidence="3" id="KW-1185">Reference proteome</keyword>
<comment type="caution">
    <text evidence="2">The sequence shown here is derived from an EMBL/GenBank/DDBJ whole genome shotgun (WGS) entry which is preliminary data.</text>
</comment>
<gene>
    <name evidence="2" type="ORF">DPMN_046234</name>
</gene>
<organism evidence="2 3">
    <name type="scientific">Dreissena polymorpha</name>
    <name type="common">Zebra mussel</name>
    <name type="synonym">Mytilus polymorpha</name>
    <dbReference type="NCBI Taxonomy" id="45954"/>
    <lineage>
        <taxon>Eukaryota</taxon>
        <taxon>Metazoa</taxon>
        <taxon>Spiralia</taxon>
        <taxon>Lophotrochozoa</taxon>
        <taxon>Mollusca</taxon>
        <taxon>Bivalvia</taxon>
        <taxon>Autobranchia</taxon>
        <taxon>Heteroconchia</taxon>
        <taxon>Euheterodonta</taxon>
        <taxon>Imparidentia</taxon>
        <taxon>Neoheterodontei</taxon>
        <taxon>Myida</taxon>
        <taxon>Dreissenoidea</taxon>
        <taxon>Dreissenidae</taxon>
        <taxon>Dreissena</taxon>
    </lineage>
</organism>
<dbReference type="GO" id="GO:0005634">
    <property type="term" value="C:nucleus"/>
    <property type="evidence" value="ECO:0007669"/>
    <property type="project" value="TreeGrafter"/>
</dbReference>
<dbReference type="GO" id="GO:0043066">
    <property type="term" value="P:negative regulation of apoptotic process"/>
    <property type="evidence" value="ECO:0007669"/>
    <property type="project" value="TreeGrafter"/>
</dbReference>
<dbReference type="InterPro" id="IPR050784">
    <property type="entry name" value="IAP"/>
</dbReference>
<dbReference type="PROSITE" id="PS01282">
    <property type="entry name" value="BIR_REPEAT_1"/>
    <property type="match status" value="1"/>
</dbReference>
<dbReference type="InterPro" id="IPR001370">
    <property type="entry name" value="BIR_rpt"/>
</dbReference>
<feature type="compositionally biased region" description="Polar residues" evidence="1">
    <location>
        <begin position="213"/>
        <end position="234"/>
    </location>
</feature>
<dbReference type="Pfam" id="PF00653">
    <property type="entry name" value="BIR"/>
    <property type="match status" value="1"/>
</dbReference>
<reference evidence="2" key="2">
    <citation type="submission" date="2020-11" db="EMBL/GenBank/DDBJ databases">
        <authorList>
            <person name="McCartney M.A."/>
            <person name="Auch B."/>
            <person name="Kono T."/>
            <person name="Mallez S."/>
            <person name="Becker A."/>
            <person name="Gohl D.M."/>
            <person name="Silverstein K.A.T."/>
            <person name="Koren S."/>
            <person name="Bechman K.B."/>
            <person name="Herman A."/>
            <person name="Abrahante J.E."/>
            <person name="Garbe J."/>
        </authorList>
    </citation>
    <scope>NUCLEOTIDE SEQUENCE</scope>
    <source>
        <strain evidence="2">Duluth1</strain>
        <tissue evidence="2">Whole animal</tissue>
    </source>
</reference>
<feature type="compositionally biased region" description="Basic and acidic residues" evidence="1">
    <location>
        <begin position="274"/>
        <end position="283"/>
    </location>
</feature>
<evidence type="ECO:0000313" key="2">
    <source>
        <dbReference type="EMBL" id="KAH3739580.1"/>
    </source>
</evidence>
<dbReference type="GO" id="GO:0043027">
    <property type="term" value="F:cysteine-type endopeptidase inhibitor activity involved in apoptotic process"/>
    <property type="evidence" value="ECO:0007669"/>
    <property type="project" value="TreeGrafter"/>
</dbReference>
<feature type="region of interest" description="Disordered" evidence="1">
    <location>
        <begin position="213"/>
        <end position="236"/>
    </location>
</feature>
<dbReference type="Proteomes" id="UP000828390">
    <property type="component" value="Unassembled WGS sequence"/>
</dbReference>
<dbReference type="PROSITE" id="PS50143">
    <property type="entry name" value="BIR_REPEAT_2"/>
    <property type="match status" value="1"/>
</dbReference>
<dbReference type="SMART" id="SM00238">
    <property type="entry name" value="BIR"/>
    <property type="match status" value="1"/>
</dbReference>
<dbReference type="AlphaFoldDB" id="A0A9D4D7H4"/>